<protein>
    <recommendedName>
        <fullName evidence="7">Amino acid transporter transmembrane domain-containing protein</fullName>
    </recommendedName>
</protein>
<gene>
    <name evidence="8" type="ORF">CAOG_007901</name>
</gene>
<feature type="transmembrane region" description="Helical" evidence="6">
    <location>
        <begin position="658"/>
        <end position="680"/>
    </location>
</feature>
<evidence type="ECO:0000256" key="4">
    <source>
        <dbReference type="ARBA" id="ARBA00023136"/>
    </source>
</evidence>
<dbReference type="OMA" id="KEYHRTP"/>
<dbReference type="STRING" id="595528.A0A0D2W0P5"/>
<evidence type="ECO:0000256" key="6">
    <source>
        <dbReference type="SAM" id="Phobius"/>
    </source>
</evidence>
<feature type="transmembrane region" description="Helical" evidence="6">
    <location>
        <begin position="306"/>
        <end position="327"/>
    </location>
</feature>
<feature type="transmembrane region" description="Helical" evidence="6">
    <location>
        <begin position="613"/>
        <end position="637"/>
    </location>
</feature>
<dbReference type="eggNOG" id="KOG1305">
    <property type="taxonomic scope" value="Eukaryota"/>
</dbReference>
<dbReference type="EMBL" id="KE346375">
    <property type="protein sequence ID" value="KJE97807.1"/>
    <property type="molecule type" value="Genomic_DNA"/>
</dbReference>
<dbReference type="PANTHER" id="PTHR22950">
    <property type="entry name" value="AMINO ACID TRANSPORTER"/>
    <property type="match status" value="1"/>
</dbReference>
<keyword evidence="2 6" id="KW-0812">Transmembrane</keyword>
<evidence type="ECO:0000313" key="9">
    <source>
        <dbReference type="Proteomes" id="UP000008743"/>
    </source>
</evidence>
<keyword evidence="3 6" id="KW-1133">Transmembrane helix</keyword>
<dbReference type="GO" id="GO:0016020">
    <property type="term" value="C:membrane"/>
    <property type="evidence" value="ECO:0007669"/>
    <property type="project" value="UniProtKB-SubCell"/>
</dbReference>
<dbReference type="Proteomes" id="UP000008743">
    <property type="component" value="Unassembled WGS sequence"/>
</dbReference>
<organism evidence="8 9">
    <name type="scientific">Capsaspora owczarzaki (strain ATCC 30864)</name>
    <dbReference type="NCBI Taxonomy" id="595528"/>
    <lineage>
        <taxon>Eukaryota</taxon>
        <taxon>Filasterea</taxon>
        <taxon>Capsaspora</taxon>
    </lineage>
</organism>
<feature type="transmembrane region" description="Helical" evidence="6">
    <location>
        <begin position="348"/>
        <end position="372"/>
    </location>
</feature>
<feature type="transmembrane region" description="Helical" evidence="6">
    <location>
        <begin position="281"/>
        <end position="300"/>
    </location>
</feature>
<dbReference type="OrthoDB" id="28208at2759"/>
<feature type="region of interest" description="Disordered" evidence="5">
    <location>
        <begin position="112"/>
        <end position="178"/>
    </location>
</feature>
<feature type="transmembrane region" description="Helical" evidence="6">
    <location>
        <begin position="422"/>
        <end position="442"/>
    </location>
</feature>
<evidence type="ECO:0000259" key="7">
    <source>
        <dbReference type="Pfam" id="PF01490"/>
    </source>
</evidence>
<feature type="transmembrane region" description="Helical" evidence="6">
    <location>
        <begin position="505"/>
        <end position="527"/>
    </location>
</feature>
<sequence length="703" mass="73382">MVMNKSVPNAWQVAGDEAAAAQAVAAERSAAVTEFGLEDEERRFASSPAPAPTASVPIATPNNLHRQMLQQQAAYASAVAAASPATANRAAAAYAAAANAALLMGTDGADDDDDDHIHNHRTATGGQVSASGSYLGSSYTSQLAGAGGSGHHHRRNGSSSAHGGSTTSGDSSDDEDAAFNSSNERMALISGKQAQAAYQHPHRDSIRGPIVHNGTYSSAAGGAGAGHSSAMSADTLGSYGTLGYSASNGKGSNAFSTGGKRAQTVSLQSSESRAGTLSGSIFNLVNTVVGGGLVALPYSYHSSGIVVGGILLVLTYILGVYSLYLLVRCSELAVSKTYMGVAREAFGRPGVIVTQISVVVATFGTMISYLIIIGDMMSPLIGRWSGGTNADYCSLVADRRFSISIALLVLLPLSLPRSIHSLRFTSVFAVGAISYLLFVVILRSGESISKTDLFVCDGGSCVVLAQLSESLFRAIPIITFAFTCQMNIFPIVSELKQPTRKRINLVIGTAMSICLTLYLLVATFGYLTFYDQVRGNILLNYDVNDDFVMVGRLALALVITFSFPLMAQPCVANLDALLFPRSRPAPVRHFIEVFLLIGVAYAVAMLVEDVSVVLGISGALGSTVISFILPALIFLRLDSRTKAPINGGISGVFTLEHIPAMALLTLGTIFCVVSTVVTLIPEDSAPSTSLCITGNHTSNATMV</sequence>
<feature type="compositionally biased region" description="Polar residues" evidence="5">
    <location>
        <begin position="122"/>
        <end position="143"/>
    </location>
</feature>
<proteinExistence type="predicted"/>
<feature type="transmembrane region" description="Helical" evidence="6">
    <location>
        <begin position="474"/>
        <end position="493"/>
    </location>
</feature>
<dbReference type="AlphaFoldDB" id="A0A0D2W0P5"/>
<comment type="subcellular location">
    <subcellularLocation>
        <location evidence="1">Membrane</location>
        <topology evidence="1">Multi-pass membrane protein</topology>
    </subcellularLocation>
</comment>
<dbReference type="PhylomeDB" id="A0A0D2W0P5"/>
<evidence type="ECO:0000256" key="1">
    <source>
        <dbReference type="ARBA" id="ARBA00004141"/>
    </source>
</evidence>
<evidence type="ECO:0000256" key="3">
    <source>
        <dbReference type="ARBA" id="ARBA00022989"/>
    </source>
</evidence>
<evidence type="ECO:0000313" key="8">
    <source>
        <dbReference type="EMBL" id="KJE97807.1"/>
    </source>
</evidence>
<name>A0A0D2W0P5_CAPO3</name>
<keyword evidence="9" id="KW-1185">Reference proteome</keyword>
<feature type="transmembrane region" description="Helical" evidence="6">
    <location>
        <begin position="547"/>
        <end position="566"/>
    </location>
</feature>
<feature type="transmembrane region" description="Helical" evidence="6">
    <location>
        <begin position="587"/>
        <end position="607"/>
    </location>
</feature>
<reference evidence="9" key="1">
    <citation type="submission" date="2011-02" db="EMBL/GenBank/DDBJ databases">
        <title>The Genome Sequence of Capsaspora owczarzaki ATCC 30864.</title>
        <authorList>
            <person name="Russ C."/>
            <person name="Cuomo C."/>
            <person name="Burger G."/>
            <person name="Gray M.W."/>
            <person name="Holland P.W.H."/>
            <person name="King N."/>
            <person name="Lang F.B.F."/>
            <person name="Roger A.J."/>
            <person name="Ruiz-Trillo I."/>
            <person name="Young S.K."/>
            <person name="Zeng Q."/>
            <person name="Gargeya S."/>
            <person name="Alvarado L."/>
            <person name="Berlin A."/>
            <person name="Chapman S.B."/>
            <person name="Chen Z."/>
            <person name="Freedman E."/>
            <person name="Gellesch M."/>
            <person name="Goldberg J."/>
            <person name="Griggs A."/>
            <person name="Gujja S."/>
            <person name="Heilman E."/>
            <person name="Heiman D."/>
            <person name="Howarth C."/>
            <person name="Mehta T."/>
            <person name="Neiman D."/>
            <person name="Pearson M."/>
            <person name="Roberts A."/>
            <person name="Saif S."/>
            <person name="Shea T."/>
            <person name="Shenoy N."/>
            <person name="Sisk P."/>
            <person name="Stolte C."/>
            <person name="Sykes S."/>
            <person name="White J."/>
            <person name="Yandava C."/>
            <person name="Haas B."/>
            <person name="Nusbaum C."/>
            <person name="Birren B."/>
        </authorList>
    </citation>
    <scope>NUCLEOTIDE SEQUENCE</scope>
    <source>
        <strain evidence="9">ATCC 30864</strain>
    </source>
</reference>
<dbReference type="InParanoid" id="A0A0D2W0P5"/>
<keyword evidence="4 6" id="KW-0472">Membrane</keyword>
<feature type="compositionally biased region" description="Low complexity" evidence="5">
    <location>
        <begin position="157"/>
        <end position="170"/>
    </location>
</feature>
<dbReference type="RefSeq" id="XP_004342986.1">
    <property type="nucleotide sequence ID" value="XM_004342936.2"/>
</dbReference>
<feature type="domain" description="Amino acid transporter transmembrane" evidence="7">
    <location>
        <begin position="279"/>
        <end position="648"/>
    </location>
</feature>
<accession>A0A0D2W0P5</accession>
<evidence type="ECO:0000256" key="5">
    <source>
        <dbReference type="SAM" id="MobiDB-lite"/>
    </source>
</evidence>
<evidence type="ECO:0000256" key="2">
    <source>
        <dbReference type="ARBA" id="ARBA00022692"/>
    </source>
</evidence>
<dbReference type="InterPro" id="IPR013057">
    <property type="entry name" value="AA_transpt_TM"/>
</dbReference>
<dbReference type="Pfam" id="PF01490">
    <property type="entry name" value="Aa_trans"/>
    <property type="match status" value="1"/>
</dbReference>
<dbReference type="GO" id="GO:0015179">
    <property type="term" value="F:L-amino acid transmembrane transporter activity"/>
    <property type="evidence" value="ECO:0007669"/>
    <property type="project" value="TreeGrafter"/>
</dbReference>